<gene>
    <name evidence="3" type="ORF">SNAT2548_LOCUS20321</name>
</gene>
<keyword evidence="4" id="KW-1185">Reference proteome</keyword>
<evidence type="ECO:0000313" key="3">
    <source>
        <dbReference type="EMBL" id="CAE7372122.1"/>
    </source>
</evidence>
<dbReference type="Proteomes" id="UP000604046">
    <property type="component" value="Unassembled WGS sequence"/>
</dbReference>
<proteinExistence type="predicted"/>
<dbReference type="EMBL" id="CAJNDS010002206">
    <property type="protein sequence ID" value="CAE7372122.1"/>
    <property type="molecule type" value="Genomic_DNA"/>
</dbReference>
<feature type="signal peptide" evidence="2">
    <location>
        <begin position="1"/>
        <end position="25"/>
    </location>
</feature>
<keyword evidence="2" id="KW-0732">Signal</keyword>
<reference evidence="3" key="1">
    <citation type="submission" date="2021-02" db="EMBL/GenBank/DDBJ databases">
        <authorList>
            <person name="Dougan E. K."/>
            <person name="Rhodes N."/>
            <person name="Thang M."/>
            <person name="Chan C."/>
        </authorList>
    </citation>
    <scope>NUCLEOTIDE SEQUENCE</scope>
</reference>
<sequence length="157" mass="16736">MVGQNAPRFLWAIALIKMVRSMVSGYPEPTWMLLVEAETRSASTYSAGNMPGAHDDADEYDMVQAESTDSELAEGAALHRQRRERRASMGRTPKRPASSAPGSSSPCGSSEETMSDEVPTEQPSDSSGGAEPVVEEVRAPCSRASRPPGHAQCIQAG</sequence>
<protein>
    <submittedName>
        <fullName evidence="3">Uncharacterized protein</fullName>
    </submittedName>
</protein>
<feature type="region of interest" description="Disordered" evidence="1">
    <location>
        <begin position="45"/>
        <end position="157"/>
    </location>
</feature>
<comment type="caution">
    <text evidence="3">The sequence shown here is derived from an EMBL/GenBank/DDBJ whole genome shotgun (WGS) entry which is preliminary data.</text>
</comment>
<evidence type="ECO:0000313" key="4">
    <source>
        <dbReference type="Proteomes" id="UP000604046"/>
    </source>
</evidence>
<feature type="compositionally biased region" description="Low complexity" evidence="1">
    <location>
        <begin position="96"/>
        <end position="110"/>
    </location>
</feature>
<dbReference type="AlphaFoldDB" id="A0A812QB69"/>
<accession>A0A812QB69</accession>
<name>A0A812QB69_9DINO</name>
<evidence type="ECO:0000256" key="1">
    <source>
        <dbReference type="SAM" id="MobiDB-lite"/>
    </source>
</evidence>
<evidence type="ECO:0000256" key="2">
    <source>
        <dbReference type="SAM" id="SignalP"/>
    </source>
</evidence>
<organism evidence="3 4">
    <name type="scientific">Symbiodinium natans</name>
    <dbReference type="NCBI Taxonomy" id="878477"/>
    <lineage>
        <taxon>Eukaryota</taxon>
        <taxon>Sar</taxon>
        <taxon>Alveolata</taxon>
        <taxon>Dinophyceae</taxon>
        <taxon>Suessiales</taxon>
        <taxon>Symbiodiniaceae</taxon>
        <taxon>Symbiodinium</taxon>
    </lineage>
</organism>
<feature type="chain" id="PRO_5032546646" evidence="2">
    <location>
        <begin position="26"/>
        <end position="157"/>
    </location>
</feature>